<accession>A0ABS0SSS7</accession>
<feature type="chain" id="PRO_5046227962" evidence="1">
    <location>
        <begin position="25"/>
        <end position="176"/>
    </location>
</feature>
<organism evidence="2 3">
    <name type="scientific">Caulobacter hibisci</name>
    <dbReference type="NCBI Taxonomy" id="2035993"/>
    <lineage>
        <taxon>Bacteria</taxon>
        <taxon>Pseudomonadati</taxon>
        <taxon>Pseudomonadota</taxon>
        <taxon>Alphaproteobacteria</taxon>
        <taxon>Caulobacterales</taxon>
        <taxon>Caulobacteraceae</taxon>
        <taxon>Caulobacter</taxon>
    </lineage>
</organism>
<proteinExistence type="predicted"/>
<name>A0ABS0SSS7_9CAUL</name>
<feature type="signal peptide" evidence="1">
    <location>
        <begin position="1"/>
        <end position="24"/>
    </location>
</feature>
<reference evidence="2 3" key="1">
    <citation type="submission" date="2020-11" db="EMBL/GenBank/DDBJ databases">
        <title>genome sequence of strain KACC 18849.</title>
        <authorList>
            <person name="Gao J."/>
            <person name="Zhang X."/>
        </authorList>
    </citation>
    <scope>NUCLEOTIDE SEQUENCE [LARGE SCALE GENOMIC DNA]</scope>
    <source>
        <strain evidence="2 3">KACC 18849</strain>
    </source>
</reference>
<gene>
    <name evidence="2" type="ORF">I4Q42_03005</name>
</gene>
<dbReference type="Proteomes" id="UP000639859">
    <property type="component" value="Unassembled WGS sequence"/>
</dbReference>
<evidence type="ECO:0000256" key="1">
    <source>
        <dbReference type="SAM" id="SignalP"/>
    </source>
</evidence>
<evidence type="ECO:0000313" key="3">
    <source>
        <dbReference type="Proteomes" id="UP000639859"/>
    </source>
</evidence>
<sequence length="176" mass="18435">MTTTRRTTAALVAMVLAAGGAARAGEAGQAQPKAIREVLDCRAVPLAERLACFEAAANALAAATDAGEVVAIDRGQARAARRAAFGLPLDGLAFLDRAVKAEEADRLTGTVKAFKRLAGVGYVRVELEDGSVWRQISGDPDQPVRAGASVVVERAALGSFVMRVDGRPPFKVHRDI</sequence>
<keyword evidence="3" id="KW-1185">Reference proteome</keyword>
<comment type="caution">
    <text evidence="2">The sequence shown here is derived from an EMBL/GenBank/DDBJ whole genome shotgun (WGS) entry which is preliminary data.</text>
</comment>
<keyword evidence="1" id="KW-0732">Signal</keyword>
<dbReference type="EMBL" id="JADWOX010000001">
    <property type="protein sequence ID" value="MBI1682628.1"/>
    <property type="molecule type" value="Genomic_DNA"/>
</dbReference>
<dbReference type="RefSeq" id="WP_198574559.1">
    <property type="nucleotide sequence ID" value="NZ_JADWOX010000001.1"/>
</dbReference>
<evidence type="ECO:0000313" key="2">
    <source>
        <dbReference type="EMBL" id="MBI1682628.1"/>
    </source>
</evidence>
<protein>
    <submittedName>
        <fullName evidence="2">Uncharacterized protein</fullName>
    </submittedName>
</protein>